<comment type="caution">
    <text evidence="2">The sequence shown here is derived from an EMBL/GenBank/DDBJ whole genome shotgun (WGS) entry which is preliminary data.</text>
</comment>
<accession>A0A084Y664</accession>
<reference evidence="2 3" key="1">
    <citation type="submission" date="2014-07" db="EMBL/GenBank/DDBJ databases">
        <title>Expanding our view of genomic diversity in Candidatus Accumulibacter clades.</title>
        <authorList>
            <person name="Skennerton C.T."/>
            <person name="Barr J.J."/>
            <person name="Slater F.R."/>
            <person name="Bond P.L."/>
            <person name="Tyson G.W."/>
        </authorList>
    </citation>
    <scope>NUCLEOTIDE SEQUENCE [LARGE SCALE GENOMIC DNA]</scope>
    <source>
        <strain evidence="3">SK-01</strain>
    </source>
</reference>
<evidence type="ECO:0000313" key="2">
    <source>
        <dbReference type="EMBL" id="KFB70208.1"/>
    </source>
</evidence>
<dbReference type="SUPFAM" id="SSF100950">
    <property type="entry name" value="NagB/RpiA/CoA transferase-like"/>
    <property type="match status" value="1"/>
</dbReference>
<dbReference type="Proteomes" id="UP000019812">
    <property type="component" value="Unassembled WGS sequence"/>
</dbReference>
<name>A0A084Y664_9PROT</name>
<dbReference type="Pfam" id="PF01008">
    <property type="entry name" value="IF-2B"/>
    <property type="match status" value="1"/>
</dbReference>
<sequence>MRLLQGCDAAGRPAQLRQLAAETAVANPAFDITPASLISAVISERGVCSASSDGLRTLYPEATHD</sequence>
<proteinExistence type="inferred from homology"/>
<dbReference type="AlphaFoldDB" id="A0A084Y664"/>
<dbReference type="InterPro" id="IPR042529">
    <property type="entry name" value="IF_2B-like_C"/>
</dbReference>
<dbReference type="GO" id="GO:0016853">
    <property type="term" value="F:isomerase activity"/>
    <property type="evidence" value="ECO:0007669"/>
    <property type="project" value="UniProtKB-KW"/>
</dbReference>
<dbReference type="InterPro" id="IPR037171">
    <property type="entry name" value="NagB/RpiA_transferase-like"/>
</dbReference>
<dbReference type="EMBL" id="JDSS02000002">
    <property type="protein sequence ID" value="KFB70208.1"/>
    <property type="molecule type" value="Genomic_DNA"/>
</dbReference>
<evidence type="ECO:0000256" key="1">
    <source>
        <dbReference type="RuleBase" id="RU003814"/>
    </source>
</evidence>
<comment type="similarity">
    <text evidence="1">Belongs to the eIF-2B alpha/beta/delta subunits family.</text>
</comment>
<dbReference type="STRING" id="1457154.CAPSK01_000043"/>
<gene>
    <name evidence="2" type="ORF">CAPSK01_000043</name>
</gene>
<evidence type="ECO:0000313" key="3">
    <source>
        <dbReference type="Proteomes" id="UP000019812"/>
    </source>
</evidence>
<protein>
    <submittedName>
        <fullName evidence="2">Methylthioribose-1-phosphate isomerase</fullName>
    </submittedName>
</protein>
<keyword evidence="2" id="KW-0413">Isomerase</keyword>
<dbReference type="InterPro" id="IPR000649">
    <property type="entry name" value="IF-2B-related"/>
</dbReference>
<dbReference type="Gene3D" id="3.40.50.10470">
    <property type="entry name" value="Translation initiation factor eif-2b, domain 2"/>
    <property type="match status" value="1"/>
</dbReference>
<organism evidence="2 3">
    <name type="scientific">Candidatus Accumulibacter vicinus</name>
    <dbReference type="NCBI Taxonomy" id="2954382"/>
    <lineage>
        <taxon>Bacteria</taxon>
        <taxon>Pseudomonadati</taxon>
        <taxon>Pseudomonadota</taxon>
        <taxon>Betaproteobacteria</taxon>
        <taxon>Candidatus Accumulibacter</taxon>
    </lineage>
</organism>